<organism evidence="4 5">
    <name type="scientific">Brassica cretica</name>
    <name type="common">Mustard</name>
    <dbReference type="NCBI Taxonomy" id="69181"/>
    <lineage>
        <taxon>Eukaryota</taxon>
        <taxon>Viridiplantae</taxon>
        <taxon>Streptophyta</taxon>
        <taxon>Embryophyta</taxon>
        <taxon>Tracheophyta</taxon>
        <taxon>Spermatophyta</taxon>
        <taxon>Magnoliopsida</taxon>
        <taxon>eudicotyledons</taxon>
        <taxon>Gunneridae</taxon>
        <taxon>Pentapetalae</taxon>
        <taxon>rosids</taxon>
        <taxon>malvids</taxon>
        <taxon>Brassicales</taxon>
        <taxon>Brassicaceae</taxon>
        <taxon>Brassiceae</taxon>
        <taxon>Brassica</taxon>
    </lineage>
</organism>
<evidence type="ECO:0000256" key="1">
    <source>
        <dbReference type="SAM" id="MobiDB-lite"/>
    </source>
</evidence>
<name>A0A8S9MWP2_BRACR</name>
<accession>A0A8S9MWP2</accession>
<dbReference type="Proteomes" id="UP000712600">
    <property type="component" value="Unassembled WGS sequence"/>
</dbReference>
<sequence length="178" mass="20491">MKLDGAHYPLYDSVNWLTTCMEEMKQDIARIQNATYAARHPSIDRRQPKSIDSHQSPSLNRHHPASIDINQSHPTSIENRYAASIHINQPHPHTMKSQTDFHTRKEIDQLVEGIYRALETIEERLDGRCEDIYFPIDLTISALTSKVEAIQGELVEIQSYIARRPEASISIDLFDIDR</sequence>
<dbReference type="EMBL" id="QGKY02002305">
    <property type="protein sequence ID" value="KAF2534204.1"/>
    <property type="molecule type" value="Genomic_DNA"/>
</dbReference>
<evidence type="ECO:0000313" key="3">
    <source>
        <dbReference type="EMBL" id="KAF2552899.1"/>
    </source>
</evidence>
<reference evidence="2" key="2">
    <citation type="submission" date="2019-12" db="EMBL/GenBank/DDBJ databases">
        <title>Genome sequencing and annotation of Brassica cretica.</title>
        <authorList>
            <person name="Studholme D.J."/>
            <person name="Sarris P.F."/>
        </authorList>
    </citation>
    <scope>NUCLEOTIDE SEQUENCE</scope>
    <source>
        <strain evidence="3">PFS-001/15</strain>
        <strain evidence="2">PFS-102/07</strain>
        <tissue evidence="2">Leaf</tissue>
    </source>
</reference>
<reference evidence="4" key="1">
    <citation type="submission" date="2019-12" db="EMBL/GenBank/DDBJ databases">
        <title>Genome sequencing and annotation of Brassica cretica.</title>
        <authorList>
            <person name="Studholme D.J."/>
            <person name="Sarris P."/>
        </authorList>
    </citation>
    <scope>NUCLEOTIDE SEQUENCE</scope>
    <source>
        <strain evidence="4">PFS-109/04</strain>
        <tissue evidence="4">Leaf</tissue>
    </source>
</reference>
<evidence type="ECO:0000313" key="4">
    <source>
        <dbReference type="EMBL" id="KAF3485849.1"/>
    </source>
</evidence>
<dbReference type="EMBL" id="QGKX02002183">
    <property type="protein sequence ID" value="KAF3485849.1"/>
    <property type="molecule type" value="Genomic_DNA"/>
</dbReference>
<evidence type="ECO:0000313" key="2">
    <source>
        <dbReference type="EMBL" id="KAF2534204.1"/>
    </source>
</evidence>
<dbReference type="Proteomes" id="UP000712281">
    <property type="component" value="Unassembled WGS sequence"/>
</dbReference>
<dbReference type="EMBL" id="QGKW02001988">
    <property type="protein sequence ID" value="KAF2552899.1"/>
    <property type="molecule type" value="Genomic_DNA"/>
</dbReference>
<protein>
    <submittedName>
        <fullName evidence="4">Uncharacterized protein</fullName>
    </submittedName>
</protein>
<comment type="caution">
    <text evidence="4">The sequence shown here is derived from an EMBL/GenBank/DDBJ whole genome shotgun (WGS) entry which is preliminary data.</text>
</comment>
<feature type="compositionally biased region" description="Basic and acidic residues" evidence="1">
    <location>
        <begin position="41"/>
        <end position="52"/>
    </location>
</feature>
<evidence type="ECO:0000313" key="5">
    <source>
        <dbReference type="Proteomes" id="UP000712600"/>
    </source>
</evidence>
<proteinExistence type="predicted"/>
<dbReference type="AlphaFoldDB" id="A0A8S9MWP2"/>
<feature type="region of interest" description="Disordered" evidence="1">
    <location>
        <begin position="39"/>
        <end position="66"/>
    </location>
</feature>
<gene>
    <name evidence="3" type="ORF">F2Q68_00034492</name>
    <name evidence="4" type="ORF">F2Q69_00053281</name>
    <name evidence="2" type="ORF">F2Q70_00030016</name>
</gene>